<name>A0AAN9B0E9_9CAEN</name>
<evidence type="ECO:0000256" key="2">
    <source>
        <dbReference type="ARBA" id="ARBA00023157"/>
    </source>
</evidence>
<evidence type="ECO:0000313" key="5">
    <source>
        <dbReference type="EMBL" id="KAK7096553.1"/>
    </source>
</evidence>
<comment type="caution">
    <text evidence="5">The sequence shown here is derived from an EMBL/GenBank/DDBJ whole genome shotgun (WGS) entry which is preliminary data.</text>
</comment>
<dbReference type="InterPro" id="IPR057774">
    <property type="entry name" value="D8C_UMOD/GP2/OIT3-like"/>
</dbReference>
<evidence type="ECO:0000256" key="1">
    <source>
        <dbReference type="ARBA" id="ARBA00022729"/>
    </source>
</evidence>
<evidence type="ECO:0000259" key="4">
    <source>
        <dbReference type="Pfam" id="PF23283"/>
    </source>
</evidence>
<organism evidence="5 6">
    <name type="scientific">Littorina saxatilis</name>
    <dbReference type="NCBI Taxonomy" id="31220"/>
    <lineage>
        <taxon>Eukaryota</taxon>
        <taxon>Metazoa</taxon>
        <taxon>Spiralia</taxon>
        <taxon>Lophotrochozoa</taxon>
        <taxon>Mollusca</taxon>
        <taxon>Gastropoda</taxon>
        <taxon>Caenogastropoda</taxon>
        <taxon>Littorinimorpha</taxon>
        <taxon>Littorinoidea</taxon>
        <taxon>Littorinidae</taxon>
        <taxon>Littorina</taxon>
    </lineage>
</organism>
<dbReference type="EMBL" id="JBAMIC010000014">
    <property type="protein sequence ID" value="KAK7096553.1"/>
    <property type="molecule type" value="Genomic_DNA"/>
</dbReference>
<evidence type="ECO:0000313" key="6">
    <source>
        <dbReference type="Proteomes" id="UP001374579"/>
    </source>
</evidence>
<keyword evidence="6" id="KW-1185">Reference proteome</keyword>
<keyword evidence="1 3" id="KW-0732">Signal</keyword>
<feature type="domain" description="UMOD/GP2/OIT3-like D8C" evidence="4">
    <location>
        <begin position="179"/>
        <end position="265"/>
    </location>
</feature>
<protein>
    <recommendedName>
        <fullName evidence="4">UMOD/GP2/OIT3-like D8C domain-containing protein</fullName>
    </recommendedName>
</protein>
<gene>
    <name evidence="5" type="ORF">V1264_005834</name>
</gene>
<evidence type="ECO:0000256" key="3">
    <source>
        <dbReference type="SAM" id="SignalP"/>
    </source>
</evidence>
<dbReference type="Proteomes" id="UP001374579">
    <property type="component" value="Unassembled WGS sequence"/>
</dbReference>
<feature type="chain" id="PRO_5043006717" description="UMOD/GP2/OIT3-like D8C domain-containing protein" evidence="3">
    <location>
        <begin position="23"/>
        <end position="271"/>
    </location>
</feature>
<dbReference type="Pfam" id="PF23283">
    <property type="entry name" value="D8C_UMOD"/>
    <property type="match status" value="1"/>
</dbReference>
<keyword evidence="2" id="KW-1015">Disulfide bond</keyword>
<proteinExistence type="predicted"/>
<dbReference type="AlphaFoldDB" id="A0AAN9B0E9"/>
<reference evidence="5 6" key="1">
    <citation type="submission" date="2024-02" db="EMBL/GenBank/DDBJ databases">
        <title>Chromosome-scale genome assembly of the rough periwinkle Littorina saxatilis.</title>
        <authorList>
            <person name="De Jode A."/>
            <person name="Faria R."/>
            <person name="Formenti G."/>
            <person name="Sims Y."/>
            <person name="Smith T.P."/>
            <person name="Tracey A."/>
            <person name="Wood J.M.D."/>
            <person name="Zagrodzka Z.B."/>
            <person name="Johannesson K."/>
            <person name="Butlin R.K."/>
            <person name="Leder E.H."/>
        </authorList>
    </citation>
    <scope>NUCLEOTIDE SEQUENCE [LARGE SCALE GENOMIC DNA]</scope>
    <source>
        <strain evidence="5">Snail1</strain>
        <tissue evidence="5">Muscle</tissue>
    </source>
</reference>
<sequence length="271" mass="29891">MTSAITLVISVMCLMLFQSTESLQQSLLAKKAAPANYIFLDNLLFESEAASAVDCASSCWKRPDCWSFTVTTTSLGTTCRGHAVWMTSAGERILTATTSLWHMNWLERACSNNTECGVPLSQCFAGRCLCSPGYSYSNSKDSCFEDSCSHYTVLDDVTRDVTRETTAWRCDNHITTGWYRFILNGIDAVMPTECTPSLRCGTRATFWLDMQGKELPAVGHETAARGCASLDSCCQATIPIAVRNCGAFYLYNLRPVRFCTAGYCAETKDND</sequence>
<feature type="signal peptide" evidence="3">
    <location>
        <begin position="1"/>
        <end position="22"/>
    </location>
</feature>
<accession>A0AAN9B0E9</accession>